<protein>
    <recommendedName>
        <fullName evidence="13">L-type lectin-like domain-containing protein</fullName>
    </recommendedName>
</protein>
<keyword evidence="3" id="KW-0479">Metal-binding</keyword>
<dbReference type="EnsemblMetazoa" id="XM_004933008.4">
    <property type="protein sequence ID" value="XP_004933065.1"/>
    <property type="gene ID" value="LOC101742130"/>
</dbReference>
<proteinExistence type="predicted"/>
<evidence type="ECO:0000256" key="9">
    <source>
        <dbReference type="ARBA" id="ARBA00023157"/>
    </source>
</evidence>
<evidence type="ECO:0000256" key="2">
    <source>
        <dbReference type="ARBA" id="ARBA00022692"/>
    </source>
</evidence>
<evidence type="ECO:0000313" key="15">
    <source>
        <dbReference type="Proteomes" id="UP000005204"/>
    </source>
</evidence>
<keyword evidence="15" id="KW-1185">Reference proteome</keyword>
<feature type="transmembrane region" description="Helical" evidence="12">
    <location>
        <begin position="301"/>
        <end position="322"/>
    </location>
</feature>
<evidence type="ECO:0000256" key="10">
    <source>
        <dbReference type="ARBA" id="ARBA00023180"/>
    </source>
</evidence>
<dbReference type="InterPro" id="IPR051136">
    <property type="entry name" value="Intracellular_Lectin-GPT"/>
</dbReference>
<dbReference type="PANTHER" id="PTHR12223:SF45">
    <property type="entry name" value="RE50040P"/>
    <property type="match status" value="1"/>
</dbReference>
<dbReference type="GO" id="GO:0005537">
    <property type="term" value="F:D-mannose binding"/>
    <property type="evidence" value="ECO:0007669"/>
    <property type="project" value="TreeGrafter"/>
</dbReference>
<evidence type="ECO:0000313" key="14">
    <source>
        <dbReference type="EnsemblMetazoa" id="XP_004933065.1"/>
    </source>
</evidence>
<keyword evidence="8 12" id="KW-0472">Membrane</keyword>
<evidence type="ECO:0000256" key="11">
    <source>
        <dbReference type="ARBA" id="ARBA00046288"/>
    </source>
</evidence>
<dbReference type="SMR" id="A0A8R2AV13"/>
<reference evidence="15" key="1">
    <citation type="journal article" date="2008" name="Insect Biochem. Mol. Biol.">
        <title>The genome of a lepidopteran model insect, the silkworm Bombyx mori.</title>
        <authorList>
            <consortium name="International Silkworm Genome Consortium"/>
        </authorList>
    </citation>
    <scope>NUCLEOTIDE SEQUENCE [LARGE SCALE GENOMIC DNA]</scope>
    <source>
        <strain evidence="15">p50T</strain>
    </source>
</reference>
<keyword evidence="10" id="KW-0325">Glycoprotein</keyword>
<keyword evidence="4" id="KW-0732">Signal</keyword>
<dbReference type="InterPro" id="IPR013320">
    <property type="entry name" value="ConA-like_dom_sf"/>
</dbReference>
<keyword evidence="2 12" id="KW-0812">Transmembrane</keyword>
<keyword evidence="6 12" id="KW-1133">Transmembrane helix</keyword>
<accession>A0A8R2AV13</accession>
<dbReference type="GO" id="GO:0005793">
    <property type="term" value="C:endoplasmic reticulum-Golgi intermediate compartment"/>
    <property type="evidence" value="ECO:0007669"/>
    <property type="project" value="TreeGrafter"/>
</dbReference>
<dbReference type="GO" id="GO:0005789">
    <property type="term" value="C:endoplasmic reticulum membrane"/>
    <property type="evidence" value="ECO:0007669"/>
    <property type="project" value="TreeGrafter"/>
</dbReference>
<sequence length="334" mass="38455">MKLDFSTMIHQRISWVQILCATLFLNPIFAEWNTRDYIRREHSLTKPYQGSGMSLPYWDFLGSTIVTSNYVRLTPDLQSKAGALWNTVPCNTRNWELQVQFKVHGRGKELFGDGFAIWYVKERMESGPVFGSKDYFNGLAIILDTYSNHNGAHNHQHPYISAMVNNGTLHYDHDRDGTHTQLSGCEAKFRNFNHDSHISIVYRDDTLIVSTDLEGKNAWKECLKVENVLLPTGYYFGASATTGDLSDNHDIISIKMFELDLLESQKKDEDRSHIIPSAASFEAPRERIEDAKPAMSGIKTFLWMMFVAIVIIVLVVLGIMWYQKRQEQSRKRLY</sequence>
<dbReference type="Gene3D" id="2.60.120.200">
    <property type="match status" value="1"/>
</dbReference>
<dbReference type="FunFam" id="2.60.120.200:FF:000017">
    <property type="entry name" value="Vesicular integral-membrane protein VIP36"/>
    <property type="match status" value="1"/>
</dbReference>
<comment type="subcellular location">
    <subcellularLocation>
        <location evidence="11">Endomembrane system</location>
        <topology evidence="11">Single-pass type I membrane protein</topology>
    </subcellularLocation>
    <subcellularLocation>
        <location evidence="1">Golgi apparatus membrane</location>
        <topology evidence="1">Single-pass membrane protein</topology>
    </subcellularLocation>
</comment>
<organism evidence="14 15">
    <name type="scientific">Bombyx mori</name>
    <name type="common">Silk moth</name>
    <dbReference type="NCBI Taxonomy" id="7091"/>
    <lineage>
        <taxon>Eukaryota</taxon>
        <taxon>Metazoa</taxon>
        <taxon>Ecdysozoa</taxon>
        <taxon>Arthropoda</taxon>
        <taxon>Hexapoda</taxon>
        <taxon>Insecta</taxon>
        <taxon>Pterygota</taxon>
        <taxon>Neoptera</taxon>
        <taxon>Endopterygota</taxon>
        <taxon>Lepidoptera</taxon>
        <taxon>Glossata</taxon>
        <taxon>Ditrysia</taxon>
        <taxon>Bombycoidea</taxon>
        <taxon>Bombycidae</taxon>
        <taxon>Bombycinae</taxon>
        <taxon>Bombyx</taxon>
    </lineage>
</organism>
<reference evidence="14" key="2">
    <citation type="submission" date="2022-06" db="UniProtKB">
        <authorList>
            <consortium name="EnsemblMetazoa"/>
        </authorList>
    </citation>
    <scope>IDENTIFICATION</scope>
    <source>
        <strain evidence="14">p50T (Dazao)</strain>
    </source>
</reference>
<evidence type="ECO:0000256" key="5">
    <source>
        <dbReference type="ARBA" id="ARBA00022734"/>
    </source>
</evidence>
<keyword evidence="9" id="KW-1015">Disulfide bond</keyword>
<dbReference type="Pfam" id="PF03388">
    <property type="entry name" value="Lectin_leg-like"/>
    <property type="match status" value="1"/>
</dbReference>
<dbReference type="GO" id="GO:0030134">
    <property type="term" value="C:COPII-coated ER to Golgi transport vesicle"/>
    <property type="evidence" value="ECO:0007669"/>
    <property type="project" value="TreeGrafter"/>
</dbReference>
<dbReference type="GO" id="GO:0006888">
    <property type="term" value="P:endoplasmic reticulum to Golgi vesicle-mediated transport"/>
    <property type="evidence" value="ECO:0007669"/>
    <property type="project" value="TreeGrafter"/>
</dbReference>
<gene>
    <name evidence="14" type="primary">101742130</name>
</gene>
<dbReference type="OMA" id="GCTADIR"/>
<dbReference type="Proteomes" id="UP000005204">
    <property type="component" value="Unassembled WGS sequence"/>
</dbReference>
<evidence type="ECO:0000256" key="4">
    <source>
        <dbReference type="ARBA" id="ARBA00022729"/>
    </source>
</evidence>
<evidence type="ECO:0000259" key="13">
    <source>
        <dbReference type="PROSITE" id="PS51328"/>
    </source>
</evidence>
<dbReference type="PANTHER" id="PTHR12223">
    <property type="entry name" value="VESICULAR MANNOSE-BINDING LECTIN"/>
    <property type="match status" value="1"/>
</dbReference>
<evidence type="ECO:0000256" key="6">
    <source>
        <dbReference type="ARBA" id="ARBA00022989"/>
    </source>
</evidence>
<dbReference type="GO" id="GO:0046872">
    <property type="term" value="F:metal ion binding"/>
    <property type="evidence" value="ECO:0007669"/>
    <property type="project" value="UniProtKB-KW"/>
</dbReference>
<keyword evidence="5" id="KW-0430">Lectin</keyword>
<dbReference type="InterPro" id="IPR005052">
    <property type="entry name" value="Lectin_leg"/>
</dbReference>
<keyword evidence="7" id="KW-0333">Golgi apparatus</keyword>
<evidence type="ECO:0000256" key="12">
    <source>
        <dbReference type="SAM" id="Phobius"/>
    </source>
</evidence>
<dbReference type="GO" id="GO:0000139">
    <property type="term" value="C:Golgi membrane"/>
    <property type="evidence" value="ECO:0007669"/>
    <property type="project" value="UniProtKB-SubCell"/>
</dbReference>
<name>A0A8R2AV13_BOMMO</name>
<dbReference type="SUPFAM" id="SSF49899">
    <property type="entry name" value="Concanavalin A-like lectins/glucanases"/>
    <property type="match status" value="1"/>
</dbReference>
<dbReference type="PROSITE" id="PS51328">
    <property type="entry name" value="L_LECTIN_LIKE"/>
    <property type="match status" value="1"/>
</dbReference>
<evidence type="ECO:0000256" key="3">
    <source>
        <dbReference type="ARBA" id="ARBA00022723"/>
    </source>
</evidence>
<dbReference type="AlphaFoldDB" id="A0A8R2AV13"/>
<evidence type="ECO:0000256" key="7">
    <source>
        <dbReference type="ARBA" id="ARBA00023034"/>
    </source>
</evidence>
<dbReference type="KEGG" id="bmor:101742130"/>
<dbReference type="OrthoDB" id="270293at2759"/>
<evidence type="ECO:0000256" key="1">
    <source>
        <dbReference type="ARBA" id="ARBA00004194"/>
    </source>
</evidence>
<feature type="domain" description="L-type lectin-like" evidence="13">
    <location>
        <begin position="36"/>
        <end position="259"/>
    </location>
</feature>
<evidence type="ECO:0000256" key="8">
    <source>
        <dbReference type="ARBA" id="ARBA00023136"/>
    </source>
</evidence>